<proteinExistence type="predicted"/>
<dbReference type="Pfam" id="PF07727">
    <property type="entry name" value="RVT_2"/>
    <property type="match status" value="1"/>
</dbReference>
<dbReference type="CDD" id="cd09272">
    <property type="entry name" value="RNase_HI_RT_Ty1"/>
    <property type="match status" value="1"/>
</dbReference>
<evidence type="ECO:0000313" key="2">
    <source>
        <dbReference type="EMBL" id="GEV69387.1"/>
    </source>
</evidence>
<accession>A0A699GQ06</accession>
<protein>
    <submittedName>
        <fullName evidence="2">Retrovirus-related Pol polyprotein from transposon TNT 1-94</fullName>
    </submittedName>
</protein>
<dbReference type="SUPFAM" id="SSF56672">
    <property type="entry name" value="DNA/RNA polymerases"/>
    <property type="match status" value="1"/>
</dbReference>
<sequence length="404" mass="46531">MMNVTFNNLLAMDFEQRDSKPVLQGITSRHISPGLDLTYAPSIIISQKLTERKLDLLFESIYDDYIGGQLSDALRIAHAAPRIQNLQAPNASAITTDSTLTLTNSFTQATTILITSLDVDKLQQQSQHVLQQDNQPQLQSKIVVENLFKNKLDEENTVIRNKTRLVRRGHHQEEEIDFKESFTLVARIEAIKILLAYTSHKSFIVFQMDVKIAFLHGSLKEDVYVCQPKDFINVDHPVHVYKLKKAHYGLKQAPRDDMTNYQSLSYRITSSKGTIDLTLFIRRFSDDILVNLILKRKVSELVIEKLMDYGFHFNKIPIYCDSKSAIGISFNLVQHLRTKHIDVHYHFIMEHVEKGTTELYFVKTDYQLADIFTKYLPVERLKYLVCYLGMGNLSPQELKCLAKS</sequence>
<name>A0A699GQ06_TANCI</name>
<comment type="caution">
    <text evidence="2">The sequence shown here is derived from an EMBL/GenBank/DDBJ whole genome shotgun (WGS) entry which is preliminary data.</text>
</comment>
<dbReference type="EMBL" id="BKCJ010031280">
    <property type="protein sequence ID" value="GEV69387.1"/>
    <property type="molecule type" value="Genomic_DNA"/>
</dbReference>
<evidence type="ECO:0000259" key="1">
    <source>
        <dbReference type="Pfam" id="PF07727"/>
    </source>
</evidence>
<reference evidence="2" key="1">
    <citation type="journal article" date="2019" name="Sci. Rep.">
        <title>Draft genome of Tanacetum cinerariifolium, the natural source of mosquito coil.</title>
        <authorList>
            <person name="Yamashiro T."/>
            <person name="Shiraishi A."/>
            <person name="Satake H."/>
            <person name="Nakayama K."/>
        </authorList>
    </citation>
    <scope>NUCLEOTIDE SEQUENCE</scope>
</reference>
<dbReference type="AlphaFoldDB" id="A0A699GQ06"/>
<organism evidence="2">
    <name type="scientific">Tanacetum cinerariifolium</name>
    <name type="common">Dalmatian daisy</name>
    <name type="synonym">Chrysanthemum cinerariifolium</name>
    <dbReference type="NCBI Taxonomy" id="118510"/>
    <lineage>
        <taxon>Eukaryota</taxon>
        <taxon>Viridiplantae</taxon>
        <taxon>Streptophyta</taxon>
        <taxon>Embryophyta</taxon>
        <taxon>Tracheophyta</taxon>
        <taxon>Spermatophyta</taxon>
        <taxon>Magnoliopsida</taxon>
        <taxon>eudicotyledons</taxon>
        <taxon>Gunneridae</taxon>
        <taxon>Pentapetalae</taxon>
        <taxon>asterids</taxon>
        <taxon>campanulids</taxon>
        <taxon>Asterales</taxon>
        <taxon>Asteraceae</taxon>
        <taxon>Asteroideae</taxon>
        <taxon>Anthemideae</taxon>
        <taxon>Anthemidinae</taxon>
        <taxon>Tanacetum</taxon>
    </lineage>
</organism>
<dbReference type="InterPro" id="IPR043502">
    <property type="entry name" value="DNA/RNA_pol_sf"/>
</dbReference>
<dbReference type="InterPro" id="IPR013103">
    <property type="entry name" value="RVT_2"/>
</dbReference>
<gene>
    <name evidence="2" type="ORF">Tci_141364</name>
</gene>
<feature type="domain" description="Reverse transcriptase Ty1/copia-type" evidence="1">
    <location>
        <begin position="135"/>
        <end position="292"/>
    </location>
</feature>